<evidence type="ECO:0000313" key="5">
    <source>
        <dbReference type="EMBL" id="QLI81553.1"/>
    </source>
</evidence>
<sequence>MLQKELARVAPLAMGRQIELSLDSPDTLLARIDPNTVQSIVQNLLNNAVLYIHDGDQIEVTLNQTGEHLTLRVADSGPGIAKADQARIFERFYRGAGHDVAGTGLGLAIVAQAVARLGGTIELTSGLLGRGCCFTVILPLP</sequence>
<dbReference type="SMART" id="SM00387">
    <property type="entry name" value="HATPase_c"/>
    <property type="match status" value="1"/>
</dbReference>
<dbReference type="CDD" id="cd00075">
    <property type="entry name" value="HATPase"/>
    <property type="match status" value="1"/>
</dbReference>
<reference evidence="5 6" key="1">
    <citation type="journal article" date="2016" name="Int. J. Syst. Evol. Microbiol.">
        <title>Chitinibacter fontanus sp. nov., isolated from a spring.</title>
        <authorList>
            <person name="Sheu S.Y."/>
            <person name="Li Y.S."/>
            <person name="Young C.C."/>
            <person name="Chen W.M."/>
        </authorList>
    </citation>
    <scope>NUCLEOTIDE SEQUENCE [LARGE SCALE GENOMIC DNA]</scope>
    <source>
        <strain evidence="5 6">STM-7</strain>
    </source>
</reference>
<dbReference type="Proteomes" id="UP000510822">
    <property type="component" value="Chromosome"/>
</dbReference>
<dbReference type="PRINTS" id="PR00344">
    <property type="entry name" value="BCTRLSENSOR"/>
</dbReference>
<dbReference type="InterPro" id="IPR005467">
    <property type="entry name" value="His_kinase_dom"/>
</dbReference>
<protein>
    <recommendedName>
        <fullName evidence="2">histidine kinase</fullName>
        <ecNumber evidence="2">2.7.13.3</ecNumber>
    </recommendedName>
</protein>
<evidence type="ECO:0000313" key="6">
    <source>
        <dbReference type="Proteomes" id="UP000510822"/>
    </source>
</evidence>
<keyword evidence="3" id="KW-0597">Phosphoprotein</keyword>
<keyword evidence="5" id="KW-0547">Nucleotide-binding</keyword>
<comment type="catalytic activity">
    <reaction evidence="1">
        <text>ATP + protein L-histidine = ADP + protein N-phospho-L-histidine.</text>
        <dbReference type="EC" id="2.7.13.3"/>
    </reaction>
</comment>
<dbReference type="KEGG" id="cfon:HZU75_08430"/>
<evidence type="ECO:0000256" key="1">
    <source>
        <dbReference type="ARBA" id="ARBA00000085"/>
    </source>
</evidence>
<keyword evidence="6" id="KW-1185">Reference proteome</keyword>
<dbReference type="SUPFAM" id="SSF55874">
    <property type="entry name" value="ATPase domain of HSP90 chaperone/DNA topoisomerase II/histidine kinase"/>
    <property type="match status" value="1"/>
</dbReference>
<dbReference type="AlphaFoldDB" id="A0A7D5VAL9"/>
<accession>A0A7D5VAL9</accession>
<gene>
    <name evidence="5" type="ORF">HZU75_08430</name>
</gene>
<dbReference type="PANTHER" id="PTHR43547">
    <property type="entry name" value="TWO-COMPONENT HISTIDINE KINASE"/>
    <property type="match status" value="1"/>
</dbReference>
<dbReference type="InterPro" id="IPR003594">
    <property type="entry name" value="HATPase_dom"/>
</dbReference>
<name>A0A7D5VAL9_9NEIS</name>
<evidence type="ECO:0000259" key="4">
    <source>
        <dbReference type="PROSITE" id="PS50109"/>
    </source>
</evidence>
<proteinExistence type="predicted"/>
<dbReference type="GO" id="GO:0000155">
    <property type="term" value="F:phosphorelay sensor kinase activity"/>
    <property type="evidence" value="ECO:0007669"/>
    <property type="project" value="TreeGrafter"/>
</dbReference>
<dbReference type="PANTHER" id="PTHR43547:SF2">
    <property type="entry name" value="HYBRID SIGNAL TRANSDUCTION HISTIDINE KINASE C"/>
    <property type="match status" value="1"/>
</dbReference>
<dbReference type="InterPro" id="IPR036890">
    <property type="entry name" value="HATPase_C_sf"/>
</dbReference>
<organism evidence="5 6">
    <name type="scientific">Chitinibacter fontanus</name>
    <dbReference type="NCBI Taxonomy" id="1737446"/>
    <lineage>
        <taxon>Bacteria</taxon>
        <taxon>Pseudomonadati</taxon>
        <taxon>Pseudomonadota</taxon>
        <taxon>Betaproteobacteria</taxon>
        <taxon>Neisseriales</taxon>
        <taxon>Chitinibacteraceae</taxon>
        <taxon>Chitinibacter</taxon>
    </lineage>
</organism>
<dbReference type="Gene3D" id="3.30.565.10">
    <property type="entry name" value="Histidine kinase-like ATPase, C-terminal domain"/>
    <property type="match status" value="1"/>
</dbReference>
<evidence type="ECO:0000256" key="3">
    <source>
        <dbReference type="ARBA" id="ARBA00022553"/>
    </source>
</evidence>
<dbReference type="EC" id="2.7.13.3" evidence="2"/>
<dbReference type="PROSITE" id="PS50109">
    <property type="entry name" value="HIS_KIN"/>
    <property type="match status" value="1"/>
</dbReference>
<dbReference type="RefSeq" id="WP_180305664.1">
    <property type="nucleotide sequence ID" value="NZ_CP058952.1"/>
</dbReference>
<dbReference type="EMBL" id="CP058952">
    <property type="protein sequence ID" value="QLI81553.1"/>
    <property type="molecule type" value="Genomic_DNA"/>
</dbReference>
<feature type="domain" description="Histidine kinase" evidence="4">
    <location>
        <begin position="1"/>
        <end position="141"/>
    </location>
</feature>
<keyword evidence="5" id="KW-0067">ATP-binding</keyword>
<evidence type="ECO:0000256" key="2">
    <source>
        <dbReference type="ARBA" id="ARBA00012438"/>
    </source>
</evidence>
<dbReference type="Pfam" id="PF02518">
    <property type="entry name" value="HATPase_c"/>
    <property type="match status" value="1"/>
</dbReference>
<dbReference type="GO" id="GO:0005524">
    <property type="term" value="F:ATP binding"/>
    <property type="evidence" value="ECO:0007669"/>
    <property type="project" value="UniProtKB-KW"/>
</dbReference>
<dbReference type="InterPro" id="IPR004358">
    <property type="entry name" value="Sig_transdc_His_kin-like_C"/>
</dbReference>